<evidence type="ECO:0000256" key="4">
    <source>
        <dbReference type="ARBA" id="ARBA00022553"/>
    </source>
</evidence>
<dbReference type="Gene3D" id="1.10.10.1830">
    <property type="entry name" value="Non-ribosomal peptide synthase, adenylation domain"/>
    <property type="match status" value="1"/>
</dbReference>
<dbReference type="NCBIfam" id="TIGR01733">
    <property type="entry name" value="AA-adenyl-dom"/>
    <property type="match status" value="3"/>
</dbReference>
<dbReference type="NCBIfam" id="NF003417">
    <property type="entry name" value="PRK04813.1"/>
    <property type="match status" value="4"/>
</dbReference>
<dbReference type="Gene3D" id="2.30.38.10">
    <property type="entry name" value="Luciferase, Domain 3"/>
    <property type="match status" value="4"/>
</dbReference>
<dbReference type="PANTHER" id="PTHR45527">
    <property type="entry name" value="NONRIBOSOMAL PEPTIDE SYNTHETASE"/>
    <property type="match status" value="1"/>
</dbReference>
<reference evidence="7" key="1">
    <citation type="submission" date="2017-02" db="EMBL/GenBank/DDBJ databases">
        <authorList>
            <person name="Varghese N."/>
            <person name="Submissions S."/>
        </authorList>
    </citation>
    <scope>NUCLEOTIDE SEQUENCE [LARGE SCALE GENOMIC DNA]</scope>
    <source>
        <strain evidence="7">DSM 22224</strain>
    </source>
</reference>
<dbReference type="Pfam" id="PF00501">
    <property type="entry name" value="AMP-binding"/>
    <property type="match status" value="3"/>
</dbReference>
<dbReference type="FunFam" id="3.30.300.30:FF:000010">
    <property type="entry name" value="Enterobactin synthetase component F"/>
    <property type="match status" value="1"/>
</dbReference>
<dbReference type="GO" id="GO:0044550">
    <property type="term" value="P:secondary metabolite biosynthetic process"/>
    <property type="evidence" value="ECO:0007669"/>
    <property type="project" value="UniProtKB-ARBA"/>
</dbReference>
<accession>A0A1T4U5R7</accession>
<dbReference type="CDD" id="cd19531">
    <property type="entry name" value="LCL_NRPS-like"/>
    <property type="match status" value="5"/>
</dbReference>
<dbReference type="CDD" id="cd05930">
    <property type="entry name" value="A_NRPS"/>
    <property type="match status" value="2"/>
</dbReference>
<dbReference type="InterPro" id="IPR036736">
    <property type="entry name" value="ACP-like_sf"/>
</dbReference>
<keyword evidence="3" id="KW-0596">Phosphopantetheine</keyword>
<dbReference type="Pfam" id="PF18563">
    <property type="entry name" value="TubC_N"/>
    <property type="match status" value="1"/>
</dbReference>
<dbReference type="STRING" id="634771.SAMN04488128_10977"/>
<dbReference type="FunFam" id="1.10.1200.10:FF:000005">
    <property type="entry name" value="Nonribosomal peptide synthetase 1"/>
    <property type="match status" value="4"/>
</dbReference>
<feature type="domain" description="Carrier" evidence="5">
    <location>
        <begin position="3869"/>
        <end position="3944"/>
    </location>
</feature>
<dbReference type="EMBL" id="FUWZ01000009">
    <property type="protein sequence ID" value="SKA47939.1"/>
    <property type="molecule type" value="Genomic_DNA"/>
</dbReference>
<dbReference type="InterPro" id="IPR000873">
    <property type="entry name" value="AMP-dep_synth/lig_dom"/>
</dbReference>
<dbReference type="GO" id="GO:0043041">
    <property type="term" value="P:amino acid activation for nonribosomal peptide biosynthetic process"/>
    <property type="evidence" value="ECO:0007669"/>
    <property type="project" value="TreeGrafter"/>
</dbReference>
<comment type="cofactor">
    <cofactor evidence="1">
        <name>pantetheine 4'-phosphate</name>
        <dbReference type="ChEBI" id="CHEBI:47942"/>
    </cofactor>
</comment>
<dbReference type="InterPro" id="IPR010071">
    <property type="entry name" value="AA_adenyl_dom"/>
</dbReference>
<dbReference type="Pfam" id="PF00550">
    <property type="entry name" value="PP-binding"/>
    <property type="match status" value="4"/>
</dbReference>
<dbReference type="RefSeq" id="WP_078673305.1">
    <property type="nucleotide sequence ID" value="NZ_FUWZ01000009.1"/>
</dbReference>
<dbReference type="InterPro" id="IPR006162">
    <property type="entry name" value="Ppantetheine_attach_site"/>
</dbReference>
<organism evidence="6 7">
    <name type="scientific">Chitinophaga eiseniae</name>
    <dbReference type="NCBI Taxonomy" id="634771"/>
    <lineage>
        <taxon>Bacteria</taxon>
        <taxon>Pseudomonadati</taxon>
        <taxon>Bacteroidota</taxon>
        <taxon>Chitinophagia</taxon>
        <taxon>Chitinophagales</taxon>
        <taxon>Chitinophagaceae</taxon>
        <taxon>Chitinophaga</taxon>
    </lineage>
</organism>
<dbReference type="InterPro" id="IPR044894">
    <property type="entry name" value="TubC_N_sf"/>
</dbReference>
<dbReference type="Gene3D" id="1.10.1200.10">
    <property type="entry name" value="ACP-like"/>
    <property type="match status" value="4"/>
</dbReference>
<dbReference type="Gene3D" id="3.30.559.10">
    <property type="entry name" value="Chloramphenicol acetyltransferase-like domain"/>
    <property type="match status" value="5"/>
</dbReference>
<dbReference type="PANTHER" id="PTHR45527:SF1">
    <property type="entry name" value="FATTY ACID SYNTHASE"/>
    <property type="match status" value="1"/>
</dbReference>
<protein>
    <submittedName>
        <fullName evidence="6">Amino acid adenylation domain-containing protein</fullName>
    </submittedName>
</protein>
<sequence length="4632" mass="519503">MSILEILTALRANNIVPSAEGGQLMLSGNTDLLPDDLIATIKSRKKELLAFLQAAIGNGDPEPILPVAAQQHYPASNAQKRIWLQCQLEVAQTAYNLVKGLHVDRDLDETLLEQSLQRMIARHESLRTIFRESEGEIRQVILKEAAIAIDSSFIADPSGVGNLLQQALKQAFEHVFNLENGPLINIRLLHLPDNATVLVLCMHHIISDGWSAGLLLKELLLEYDTEPAIAVQPLGIQYKDYTAWQESRWTGELGAAAANFWKNEFVSLPEALNLPTDFLRPDRKSFKGAISRFYPGETLQKDITLFCRHHQVTLFNFYRSCLTILLQQYSGQDDITIGVPVSGRGHKQLEDQIGMYVNTLPLRMEMDTTETFLLFLQRVMAHSNSALVYQDYPFDEIVDSIDCKWDVNRNPLFDVMMVLQQVPVAAGSDINKISSVEKYIYGGDIMEELPASAKFDLSFNFDFEPDGEAYLDIEYATDLFDKKKIRQLYHSWLSLVKVVMADPGILLSDITVVDDAEAICLLETFNNTAAGFRQDVTLIGLFGERVAATPEKTALVFQKKSFTYSQLNIMANRLGGYLREHYQVCPDDLVAVKLPRSEWLIISILGILKSGAAYVPIDPDFPEERIDYIRKDSNCKVLIDEQELKRFISVSASYSATDLPLVNTPDDLAYVIYTSGSTGRPKGCMLRNRGVVNRIEWMWAHYGYTDNDVILQKTTCTFDVSVWELFIPLCLGGRMVLCQQADTWSPERLLLLIEQEKVTNLHFVPAMLFTFITDVMQRENVPHRLRSLRCIMTSGEALPLSTVKAWYNLVQVPLYNLYGPTEASVDVTWYTTAATDTIIPIGRPIWNTQMYVLGKCNQLLPVGVTGEICIGGIGLAKGYLNKPELTTEKFVPNPFRPGERMYKTGDLGRWLPDGNIEYIGRRDDQLKIRGYRIEAGEIEAVLQSHPDIETAVVTAWLTPQQDKELVAYLVTGKQLLTNDLTAFLGHVLPSYMIPYYYVTLDALPLSPNGKIDRRQLPSPVPSMLSSATYEAPVNAVQLTLVQLWEELLNRSQVGIRDDFFKLGGHSLKATRLVSRIYKQLEVKIGVKDVFLHPVLEDLAALILSLQQTSYAEIPLAAPAESYPLSSSQRRLWVISQLEGGNAAYNMPGVYVFEGVLSAAALAAAFQALIVRHEILRTVFREDVSGEVRQYILDEDNTGFVLQEEDLRIYADTTAPLKKALDTIALAPFSLSEGPLLRACLYHLSDYKWVFACTMHHIVSDGWSMGIMIAELLQHYNASVEGAALSAAPLKLQYKDYAVWQQQQLLGPLLGMHRSYWHQQLDGDLPVLDLPVDTPRSAAKSYRCGSVTHTISKELTAGLKKLCVSNHSTVFMGLLSCVNALLYRYTGQDDIIIGCPVAGREHADLEDQIGFYVNTLALRARFDGDSSFLELLQHIRQITMEAYTHQLYPFDMLVDELKVLRDASRNPLFDVMVVLQDATEEEMRLPSLNGISVTHYQEDTVRASKFDLLFSFRETAGTLQLTMDYNSDLYNIDKIAQMGRHLEQLLTAVLAGPEIKLATLSYLGVAEAAQLLGTFSKIINGYKPRKDLAVMMQQRGYAGIRTYIVDEHLQLLPVGIKGEICIALMPEDKTGATELPPAHPDFKGRLFRTGDLGVRLADGEIAFSVRKEDLVYIHGCKVDITAVEAVLLSFPGVTAAMVKALKVSADNTVLLAYLQSSMEFQAAAVKSFLSAVLPAAMVPQYYIGLDELPLDEEGLPDRSKLPLPAPEQLSGLEWYAPPENEVQEKLLEIWTGLLFREKISIYDHFFELGGHSLKATRLVNLIYKTFEVKVGLDEIFKHPVLADLAALIDAAMHTGFVAIPMATPQESYALSPAQRRLWVVCQLEEASVAYNMAGAYVLEGDLQQPILQAAFHALVDRHEILRTVFRDDEAGNIRQYILEADQPDYHIPETDFRMSADVDASVKEAVLAGGLQPFSLSAGPLVRLALYRQAADKWVLGCTIHHIISDGWSMEIMIRELLEYYNAGVSGRTLLLPPLRIQYKDYSVWQQQLSLQSSEERLYWLKQFEGEIPVLQLPTDKARPQVKSYRGQTICKMIPGDLFNRFSSLLQREKDTLFMGLLSLVNVLLYRYTGQDDIITGSPVAGRRHPDLEGQIGFYVNLLAWRTRLTEEDNYLSLLEKVKDTVLKGLNYQEYPFDALVEELPLPRSTNRSPLFDVLLVLQQSSGEEESGGVAGMTVKDYGRQEQQISKFDISFCFTTANDELQLLLEYDDSLFTKMTADRIGDHVIQLMNAVTEDPGLQLKQLSYLTVPEKEQLLNTFNDTAAPFPAGQTIAALFEEQARLTPDKTALVFEDVRLTYRELRDRANRLAVVLNRQYDINPDDLIAVKLKRSEMLIVTIIAILRTGAAYLPVDMDYPEELIGYMISDSNCIALIDEEWLSEHEAGVALPEAEVLPVRGESHHLAYVMYTSGSTGKPKGVMVENRSVVRLVKYENYAGLTGTEVLLSTGALSFDATTFEYWGMLLNGGCLVLCSQETLLDNSLLHTVITGEKVNIMWFTAGWFNQLADSYPIVFSGLNKILTGGDKISPVHVNKLLQEYPLLDVINGYGPTENTTFSLTYRVQAGEVEIPIGKPVSNSTVYVLDDQLKLVPVGITGEICVGGAGLARGYLNKPDLTAEKFIPNPYCPGELMYKTGDLGRWRPDGNIEFLGRKDDQLKIRGYRIEAGEIETILESHPDINAALVTAWLTPQGDKELVAYVVGSRPLEAGALTAYLGNILPAYMVPYYYVPLDALPLSPNGKVDRRQLPSPATAALASDTVYQPPVNPVQSTLVELWQELLNRSRVGIHDDFFRLGGHSLKATRLISQVYKTLEVKIGLKDVFLHPVLEDLAALIMSLQHTAYAEIPLAPPSLCYPLSSSQRRLWVISQLEGGNEAYNIPGVYVFEGALNITALATSFHALIARHEVLHTVFREDASGEICQYILDLDNTGFQLQEVDLRACADADEQLRQALDGMALKPFSLSDGPLLRACLYRMADDRWVFACTMHHIVSDGWSMGIMIEELLQGYHAAATGASLSLPPLRLQYKDYAVWQQQQLSGPLLAAQRSYWHQQLEGDLPVLELPVDKVRSVVKSYTGGNVKHVFSREQAAGLKTLCVNNGSTLFMGLLACVNTLLYRYTGQEDIIVGSPVAGREHTDLEDQIGFYVNTLALRARFDGNDSFLRLLHHIRQVTMEAYTHQQYPFDMLVDELDLPRDTSRNPLFNVMVILQNNERVQPQAFQQLVDLRATPYASDGFTISKFDLLLGFMETAEGLLLEIEYSRDLYEHETIERMVTHLEQLLEDIILHPVKSLYELKLLPEQESRLLREVFNKPQTAPDERTIVDLFRKQAACTPDNPAIVSGSDIVTYASLDETSNRFAHYLLHHYRIVPDSLVAVKMERNPAFVITVLAIIKTGAAYMPVDISCPEERLKLLEEDSNCITIIDDDFYAAAVAALPGFAGTAPEVALTADQLLYLIYTSGSTGIPKGIMMPHRSMVNLMLYHTGLFPDNEVTKVSLLANVGFDVSFQEIFSTLLRGAVLYPVEEDVKKDPVALTDFIVRHRIDTVFLPTAYFKLLAEDDYFLDNVRNVVKHVIVAGEQLILSESFIQYLQESEWELHNHYGPAETHVVTVLRMGRDNASGMQRLPTIGKPVDNSQIYILDNHHQLCPVSVIGEICIGGAAVARGYLNKTDLTAEKFVDDPFFPGRKMYKTGDLGRWLPDGNIAYTGRRDGQLKVRGYRVEPGEIETTLLSWPGIESVAVQLFPGAKGEAELVAYMVSATTIPVPEIRVFLEERLPAYMVPYFYLQIPELPLTANGKTDRSKLPLPAVDDYLTNSRQIAPRNSTEEKLVVIWRQLLGREKISVHDHFFEMGGHSLKATRLVSQIYKTFEVKIGLKDIFAHPSIEAQAIMIQSARRAAFDPILPAPEADSYPLSEVQRRLWIMSRFEGANAAYNMPGVFKFEGKLDYTALENAFSRLIARHESLRTVFREDGSGEVKQFILDPAATGFRIIYENLNNLVDNEAGLNEIIRKEAMRPFSLATGPLLRAALYRIASNRWIFVYTMHHIVSDGWSMNILIKELMNCYNAHVAGKEWKLPPLAIQYKDYTLWQLQQLSGSQGDIYRSYWLKQLEGPLPLLELPADSTRAAVRSFQGNVVYHFFQEKEIVALKSLCLNHDSTLFMGLLALVNTLLYRYSGQTDIIMGTPVAGREHVDLEHQIGFYVNTLALRSRFAGNNSFEELLQHTRQITLEAYSYQAYPFDTLVNELNIARDTSRNPLFDVMIILQNNDKSYIETVKDAGELLIDNYPYHERAFSKFDLTFDFIELPGGLQLTLTYDKGLFHEQRMKDMSRHMATLLSAVLDDPASPLEHFDLLTAAEKLNAIATAKEQPYSFNPKNTFQYTLDSYAAEIPTALIAVEGGRTIALAALQQQSGSFCSYLKDHCHLKPEHIVEVQLEDPLLRAVAVAAVTRAGATLLLRETPDSMPLPAVKEVKIINTALVKGWLLQKEKYGIADVVPVHPAHPVITLCTLENSLVIKYDTAVNQLFWSGATEWEQGIAAMQCWVQQDFHRMVTTFYAGLKMKQTPDIPTDAAIQDTFNAAISEEF</sequence>
<dbReference type="FunFam" id="2.30.38.10:FF:000001">
    <property type="entry name" value="Non-ribosomal peptide synthetase PvdI"/>
    <property type="match status" value="3"/>
</dbReference>
<dbReference type="InterPro" id="IPR025110">
    <property type="entry name" value="AMP-bd_C"/>
</dbReference>
<dbReference type="InterPro" id="IPR041464">
    <property type="entry name" value="TubC_N"/>
</dbReference>
<proteinExistence type="inferred from homology"/>
<feature type="domain" description="Carrier" evidence="5">
    <location>
        <begin position="1031"/>
        <end position="1106"/>
    </location>
</feature>
<dbReference type="InterPro" id="IPR009081">
    <property type="entry name" value="PP-bd_ACP"/>
</dbReference>
<evidence type="ECO:0000313" key="7">
    <source>
        <dbReference type="Proteomes" id="UP000190367"/>
    </source>
</evidence>
<dbReference type="OrthoDB" id="9765680at2"/>
<evidence type="ECO:0000256" key="1">
    <source>
        <dbReference type="ARBA" id="ARBA00001957"/>
    </source>
</evidence>
<name>A0A1T4U5R7_9BACT</name>
<feature type="domain" description="Carrier" evidence="5">
    <location>
        <begin position="2817"/>
        <end position="2892"/>
    </location>
</feature>
<dbReference type="FunFam" id="3.40.50.12780:FF:000012">
    <property type="entry name" value="Non-ribosomal peptide synthetase"/>
    <property type="match status" value="1"/>
</dbReference>
<dbReference type="InterPro" id="IPR001242">
    <property type="entry name" value="Condensation_dom"/>
</dbReference>
<keyword evidence="7" id="KW-1185">Reference proteome</keyword>
<keyword evidence="4" id="KW-0597">Phosphoprotein</keyword>
<dbReference type="GO" id="GO:0003824">
    <property type="term" value="F:catalytic activity"/>
    <property type="evidence" value="ECO:0007669"/>
    <property type="project" value="InterPro"/>
</dbReference>
<dbReference type="InterPro" id="IPR023213">
    <property type="entry name" value="CAT-like_dom_sf"/>
</dbReference>
<dbReference type="InterPro" id="IPR045851">
    <property type="entry name" value="AMP-bd_C_sf"/>
</dbReference>
<dbReference type="SUPFAM" id="SSF52777">
    <property type="entry name" value="CoA-dependent acyltransferases"/>
    <property type="match status" value="10"/>
</dbReference>
<dbReference type="PROSITE" id="PS50075">
    <property type="entry name" value="CARRIER"/>
    <property type="match status" value="4"/>
</dbReference>
<dbReference type="Gene3D" id="3.40.50.980">
    <property type="match status" value="6"/>
</dbReference>
<dbReference type="Gene3D" id="3.30.559.30">
    <property type="entry name" value="Nonribosomal peptide synthetase, condensation domain"/>
    <property type="match status" value="5"/>
</dbReference>
<dbReference type="PROSITE" id="PS00455">
    <property type="entry name" value="AMP_BINDING"/>
    <property type="match status" value="3"/>
</dbReference>
<dbReference type="GO" id="GO:0005829">
    <property type="term" value="C:cytosol"/>
    <property type="evidence" value="ECO:0007669"/>
    <property type="project" value="TreeGrafter"/>
</dbReference>
<dbReference type="InterPro" id="IPR020845">
    <property type="entry name" value="AMP-binding_CS"/>
</dbReference>
<feature type="domain" description="Carrier" evidence="5">
    <location>
        <begin position="1776"/>
        <end position="1851"/>
    </location>
</feature>
<evidence type="ECO:0000259" key="5">
    <source>
        <dbReference type="PROSITE" id="PS50075"/>
    </source>
</evidence>
<dbReference type="GO" id="GO:0031177">
    <property type="term" value="F:phosphopantetheine binding"/>
    <property type="evidence" value="ECO:0007669"/>
    <property type="project" value="TreeGrafter"/>
</dbReference>
<dbReference type="Gene3D" id="3.30.300.30">
    <property type="match status" value="4"/>
</dbReference>
<dbReference type="Pfam" id="PF13193">
    <property type="entry name" value="AMP-binding_C"/>
    <property type="match status" value="2"/>
</dbReference>
<dbReference type="PROSITE" id="PS00012">
    <property type="entry name" value="PHOSPHOPANTETHEINE"/>
    <property type="match status" value="4"/>
</dbReference>
<dbReference type="Proteomes" id="UP000190367">
    <property type="component" value="Unassembled WGS sequence"/>
</dbReference>
<evidence type="ECO:0000313" key="6">
    <source>
        <dbReference type="EMBL" id="SKA47939.1"/>
    </source>
</evidence>
<evidence type="ECO:0000256" key="2">
    <source>
        <dbReference type="ARBA" id="ARBA00006432"/>
    </source>
</evidence>
<dbReference type="Pfam" id="PF00668">
    <property type="entry name" value="Condensation"/>
    <property type="match status" value="5"/>
</dbReference>
<dbReference type="SUPFAM" id="SSF56801">
    <property type="entry name" value="Acetyl-CoA synthetase-like"/>
    <property type="match status" value="5"/>
</dbReference>
<gene>
    <name evidence="6" type="ORF">SAMN04488128_10977</name>
</gene>
<comment type="similarity">
    <text evidence="2">Belongs to the ATP-dependent AMP-binding enzyme family.</text>
</comment>
<evidence type="ECO:0000256" key="3">
    <source>
        <dbReference type="ARBA" id="ARBA00022450"/>
    </source>
</evidence>
<dbReference type="SUPFAM" id="SSF47336">
    <property type="entry name" value="ACP-like"/>
    <property type="match status" value="4"/>
</dbReference>
<dbReference type="CDD" id="cd12117">
    <property type="entry name" value="A_NRPS_Srf_like"/>
    <property type="match status" value="1"/>
</dbReference>